<evidence type="ECO:0000256" key="9">
    <source>
        <dbReference type="SAM" id="Coils"/>
    </source>
</evidence>
<dbReference type="Gene3D" id="1.10.10.440">
    <property type="entry name" value="FF domain"/>
    <property type="match status" value="5"/>
</dbReference>
<dbReference type="GO" id="GO:0030008">
    <property type="term" value="C:TRAPP complex"/>
    <property type="evidence" value="ECO:0007669"/>
    <property type="project" value="InterPro"/>
</dbReference>
<dbReference type="InterPro" id="IPR002713">
    <property type="entry name" value="FF_domain"/>
</dbReference>
<dbReference type="SUPFAM" id="SSF51045">
    <property type="entry name" value="WW domain"/>
    <property type="match status" value="2"/>
</dbReference>
<dbReference type="InterPro" id="IPR039726">
    <property type="entry name" value="Prp40-like"/>
</dbReference>
<feature type="domain" description="FF" evidence="12">
    <location>
        <begin position="240"/>
        <end position="298"/>
    </location>
</feature>
<dbReference type="GO" id="GO:0071004">
    <property type="term" value="C:U2-type prespliceosome"/>
    <property type="evidence" value="ECO:0007669"/>
    <property type="project" value="TreeGrafter"/>
</dbReference>
<evidence type="ECO:0000313" key="13">
    <source>
        <dbReference type="Proteomes" id="UP000046393"/>
    </source>
</evidence>
<evidence type="ECO:0000256" key="1">
    <source>
        <dbReference type="ARBA" id="ARBA00004222"/>
    </source>
</evidence>
<comment type="similarity">
    <text evidence="3">Belongs to the TRAPP small subunits family. BET3 subfamily.</text>
</comment>
<organism evidence="13 14">
    <name type="scientific">Syphacia muris</name>
    <dbReference type="NCBI Taxonomy" id="451379"/>
    <lineage>
        <taxon>Eukaryota</taxon>
        <taxon>Metazoa</taxon>
        <taxon>Ecdysozoa</taxon>
        <taxon>Nematoda</taxon>
        <taxon>Chromadorea</taxon>
        <taxon>Rhabditida</taxon>
        <taxon>Spirurina</taxon>
        <taxon>Oxyuridomorpha</taxon>
        <taxon>Oxyuroidea</taxon>
        <taxon>Oxyuridae</taxon>
        <taxon>Syphacia</taxon>
    </lineage>
</organism>
<dbReference type="GO" id="GO:0048193">
    <property type="term" value="P:Golgi vesicle transport"/>
    <property type="evidence" value="ECO:0007669"/>
    <property type="project" value="InterPro"/>
</dbReference>
<dbReference type="FunFam" id="1.10.10.440:FF:000003">
    <property type="entry name" value="Pre-mRNA processing factor 40 homolog A"/>
    <property type="match status" value="1"/>
</dbReference>
<evidence type="ECO:0000256" key="6">
    <source>
        <dbReference type="ARBA" id="ARBA00022824"/>
    </source>
</evidence>
<dbReference type="PROSITE" id="PS50020">
    <property type="entry name" value="WW_DOMAIN_2"/>
    <property type="match status" value="2"/>
</dbReference>
<evidence type="ECO:0000313" key="14">
    <source>
        <dbReference type="WBParaSite" id="SMUV_0000670301-mRNA-1"/>
    </source>
</evidence>
<feature type="compositionally biased region" description="Basic and acidic residues" evidence="10">
    <location>
        <begin position="679"/>
        <end position="691"/>
    </location>
</feature>
<proteinExistence type="inferred from homology"/>
<evidence type="ECO:0000256" key="3">
    <source>
        <dbReference type="ARBA" id="ARBA00006218"/>
    </source>
</evidence>
<keyword evidence="8" id="KW-0333">Golgi apparatus</keyword>
<dbReference type="CDD" id="cd00201">
    <property type="entry name" value="WW"/>
    <property type="match status" value="2"/>
</dbReference>
<dbReference type="InterPro" id="IPR036517">
    <property type="entry name" value="FF_domain_sf"/>
</dbReference>
<dbReference type="STRING" id="451379.A0A0N5APW2"/>
<dbReference type="GO" id="GO:0005783">
    <property type="term" value="C:endoplasmic reticulum"/>
    <property type="evidence" value="ECO:0007669"/>
    <property type="project" value="UniProtKB-SubCell"/>
</dbReference>
<dbReference type="Pfam" id="PF25432">
    <property type="entry name" value="FF_PRPF40A"/>
    <property type="match status" value="1"/>
</dbReference>
<keyword evidence="5" id="KW-0677">Repeat</keyword>
<dbReference type="GO" id="GO:0016236">
    <property type="term" value="P:macroautophagy"/>
    <property type="evidence" value="ECO:0007669"/>
    <property type="project" value="UniProtKB-ARBA"/>
</dbReference>
<reference evidence="14" key="1">
    <citation type="submission" date="2016-04" db="UniProtKB">
        <authorList>
            <consortium name="WormBaseParasite"/>
        </authorList>
    </citation>
    <scope>IDENTIFICATION</scope>
</reference>
<dbReference type="InterPro" id="IPR016721">
    <property type="entry name" value="Bet3"/>
</dbReference>
<feature type="domain" description="WW" evidence="11">
    <location>
        <begin position="87"/>
        <end position="120"/>
    </location>
</feature>
<keyword evidence="4" id="KW-0813">Transport</keyword>
<protein>
    <submittedName>
        <fullName evidence="14">WW domain-containing protein</fullName>
    </submittedName>
</protein>
<dbReference type="SUPFAM" id="SSF81698">
    <property type="entry name" value="FF domain"/>
    <property type="match status" value="5"/>
</dbReference>
<dbReference type="AlphaFoldDB" id="A0A0N5APW2"/>
<feature type="domain" description="FF" evidence="12">
    <location>
        <begin position="456"/>
        <end position="518"/>
    </location>
</feature>
<name>A0A0N5APW2_9BILA</name>
<evidence type="ECO:0000256" key="4">
    <source>
        <dbReference type="ARBA" id="ARBA00022448"/>
    </source>
</evidence>
<dbReference type="Gene3D" id="2.20.70.10">
    <property type="match status" value="2"/>
</dbReference>
<feature type="coiled-coil region" evidence="9">
    <location>
        <begin position="297"/>
        <end position="324"/>
    </location>
</feature>
<dbReference type="GO" id="GO:0003723">
    <property type="term" value="F:RNA binding"/>
    <property type="evidence" value="ECO:0007669"/>
    <property type="project" value="TreeGrafter"/>
</dbReference>
<feature type="domain" description="FF" evidence="12">
    <location>
        <begin position="599"/>
        <end position="655"/>
    </location>
</feature>
<dbReference type="SUPFAM" id="SSF111126">
    <property type="entry name" value="Ligand-binding domain in the NO signalling and Golgi transport"/>
    <property type="match status" value="1"/>
</dbReference>
<keyword evidence="6" id="KW-0256">Endoplasmic reticulum</keyword>
<dbReference type="PANTHER" id="PTHR11864">
    <property type="entry name" value="PRE-MRNA-PROCESSING PROTEIN PRP40"/>
    <property type="match status" value="1"/>
</dbReference>
<dbReference type="GO" id="GO:0005685">
    <property type="term" value="C:U1 snRNP"/>
    <property type="evidence" value="ECO:0007669"/>
    <property type="project" value="TreeGrafter"/>
</dbReference>
<dbReference type="PANTHER" id="PTHR11864:SF0">
    <property type="entry name" value="PRP40 PRE-MRNA PROCESSING FACTOR 40 HOMOLOG A (YEAST)"/>
    <property type="match status" value="1"/>
</dbReference>
<accession>A0A0N5APW2</accession>
<evidence type="ECO:0000259" key="12">
    <source>
        <dbReference type="PROSITE" id="PS51676"/>
    </source>
</evidence>
<dbReference type="InterPro" id="IPR007194">
    <property type="entry name" value="TRAPP_component"/>
</dbReference>
<comment type="subcellular location">
    <subcellularLocation>
        <location evidence="2">Endoplasmic reticulum</location>
    </subcellularLocation>
    <subcellularLocation>
        <location evidence="1">Golgi apparatus</location>
        <location evidence="1">cis-Golgi network</location>
    </subcellularLocation>
</comment>
<dbReference type="Pfam" id="PF00397">
    <property type="entry name" value="WW"/>
    <property type="match status" value="2"/>
</dbReference>
<dbReference type="Gene3D" id="3.30.1380.20">
    <property type="entry name" value="Trafficking protein particle complex subunit 3"/>
    <property type="match status" value="1"/>
</dbReference>
<evidence type="ECO:0000256" key="7">
    <source>
        <dbReference type="ARBA" id="ARBA00022892"/>
    </source>
</evidence>
<keyword evidence="9" id="KW-0175">Coiled coil</keyword>
<evidence type="ECO:0000256" key="5">
    <source>
        <dbReference type="ARBA" id="ARBA00022737"/>
    </source>
</evidence>
<dbReference type="Pfam" id="PF04051">
    <property type="entry name" value="TRAPP"/>
    <property type="match status" value="1"/>
</dbReference>
<sequence length="915" mass="105666">MLPFGGPLGFPHLINLPSNPPQASMFQQPVLMPPIRGMMTVTSSPQIHVQPTVTTPRPMLVAPQVAAEIATASSVAVSRSSSNTTSPIVSDVWSEHTASDGRVYYYNKITKQSSWTKPDELKNPEEKKAAAARLWREYKTAEGRPYYYNTETKETTWTRPKEFDLIGSSSTQKEEKVITKTETATEVQASGESELEKAMVATLKTLEQGGSSTFFKIDETEIKTDAAEGTDEVDEEKELKKKQGEKFRELLRDKYNEGKITSTSSWEQAMKYIQHDPRFRILNKVSEKKQIFNAWKVQRQKEERDERRLAIKKAKEDLEEWLQNNPKVRPTMRYSKAEMLFADEPIWKAVHESERKEIYRDTMSLIETREKENADKMRKRNIRALADILEGMEEITYKTTWAQAQRLLIENPAFANDSTLQRMDKEDALIVFEDHIRTAEREYFKEKELEERRRKRHERKIREAFQAYLHELHKRGELTSMSLWSELYPIVSADLRFDNMLTQTGSTPLDLFKFYVEDLKSQFGQDRRIIKEILKVRILTELNVSVEIGTSFDQLQKWISSDEKGKAVDPGNLKLCYNSFMEKAEAKEKEQEREEARKRRRHETSFRNLLRNLVPPVEPNSQWSVIRPKIENEEAFLTVESEQLREKFFEDYIQNLAEACGHHHGTGKKRKKDKKKRTHKEENSDSDTENRVKKKKKHHRSDGSEEDKDVEKKRKKKSKRKSCSRSNSVVLSAMSKQSKLPLGVDTKKISGELFTLTYGALVAELLRDYNSPAEVNRQLDKIGYNIGLRLADDLLAKNSHIGRCTDIHQVADVLAKVALRTYLGVSAQISNWNAANDEFSLVLEGNPLTEFVEVPEELQQELKYSQVICGAIRGALEMMHMEVQTSIVNDLSQNTEIRVKFVRILQDTIPPGEED</sequence>
<dbReference type="SMART" id="SM00456">
    <property type="entry name" value="WW"/>
    <property type="match status" value="2"/>
</dbReference>
<evidence type="ECO:0000256" key="8">
    <source>
        <dbReference type="ARBA" id="ARBA00023034"/>
    </source>
</evidence>
<dbReference type="CDD" id="cd14942">
    <property type="entry name" value="TRAPPC3_bet3"/>
    <property type="match status" value="1"/>
</dbReference>
<feature type="region of interest" description="Disordered" evidence="10">
    <location>
        <begin position="661"/>
        <end position="730"/>
    </location>
</feature>
<dbReference type="FunFam" id="1.10.10.440:FF:000002">
    <property type="entry name" value="pre-mRNA-processing factor 40 homolog A isoform X1"/>
    <property type="match status" value="1"/>
</dbReference>
<evidence type="ECO:0000256" key="2">
    <source>
        <dbReference type="ARBA" id="ARBA00004240"/>
    </source>
</evidence>
<keyword evidence="13" id="KW-1185">Reference proteome</keyword>
<dbReference type="WBParaSite" id="SMUV_0000670301-mRNA-1">
    <property type="protein sequence ID" value="SMUV_0000670301-mRNA-1"/>
    <property type="gene ID" value="SMUV_0000670301"/>
</dbReference>
<feature type="domain" description="FF" evidence="12">
    <location>
        <begin position="378"/>
        <end position="438"/>
    </location>
</feature>
<dbReference type="GO" id="GO:0045292">
    <property type="term" value="P:mRNA cis splicing, via spliceosome"/>
    <property type="evidence" value="ECO:0007669"/>
    <property type="project" value="InterPro"/>
</dbReference>
<feature type="domain" description="WW" evidence="11">
    <location>
        <begin position="135"/>
        <end position="162"/>
    </location>
</feature>
<dbReference type="InterPro" id="IPR036020">
    <property type="entry name" value="WW_dom_sf"/>
</dbReference>
<dbReference type="Proteomes" id="UP000046393">
    <property type="component" value="Unplaced"/>
</dbReference>
<dbReference type="PROSITE" id="PS51676">
    <property type="entry name" value="FF"/>
    <property type="match status" value="4"/>
</dbReference>
<dbReference type="PROSITE" id="PS01159">
    <property type="entry name" value="WW_DOMAIN_1"/>
    <property type="match status" value="2"/>
</dbReference>
<dbReference type="FunFam" id="3.30.1380.20:FF:000001">
    <property type="entry name" value="Trafficking protein particle complex subunit BET3"/>
    <property type="match status" value="1"/>
</dbReference>
<dbReference type="InterPro" id="IPR001202">
    <property type="entry name" value="WW_dom"/>
</dbReference>
<dbReference type="Pfam" id="PF01846">
    <property type="entry name" value="FF"/>
    <property type="match status" value="3"/>
</dbReference>
<feature type="compositionally biased region" description="Basic residues" evidence="10">
    <location>
        <begin position="713"/>
        <end position="723"/>
    </location>
</feature>
<dbReference type="SMART" id="SM00441">
    <property type="entry name" value="FF"/>
    <property type="match status" value="5"/>
</dbReference>
<keyword evidence="7" id="KW-0931">ER-Golgi transport</keyword>
<feature type="compositionally biased region" description="Basic residues" evidence="10">
    <location>
        <begin position="662"/>
        <end position="678"/>
    </location>
</feature>
<evidence type="ECO:0000259" key="11">
    <source>
        <dbReference type="PROSITE" id="PS50020"/>
    </source>
</evidence>
<dbReference type="InterPro" id="IPR024096">
    <property type="entry name" value="NO_sig/Golgi_transp_ligand-bd"/>
</dbReference>
<evidence type="ECO:0000256" key="10">
    <source>
        <dbReference type="SAM" id="MobiDB-lite"/>
    </source>
</evidence>
<dbReference type="GO" id="GO:0005794">
    <property type="term" value="C:Golgi apparatus"/>
    <property type="evidence" value="ECO:0007669"/>
    <property type="project" value="UniProtKB-SubCell"/>
</dbReference>